<keyword evidence="5" id="KW-0645">Protease</keyword>
<dbReference type="PANTHER" id="PTHR11638:SF18">
    <property type="entry name" value="HEAT SHOCK PROTEIN 104"/>
    <property type="match status" value="1"/>
</dbReference>
<proteinExistence type="predicted"/>
<feature type="domain" description="ATPase AAA-type core" evidence="3">
    <location>
        <begin position="1"/>
        <end position="163"/>
    </location>
</feature>
<accession>A0A554JE03</accession>
<evidence type="ECO:0000256" key="1">
    <source>
        <dbReference type="ARBA" id="ARBA00022741"/>
    </source>
</evidence>
<evidence type="ECO:0000313" key="5">
    <source>
        <dbReference type="EMBL" id="TSC66657.1"/>
    </source>
</evidence>
<organism evidence="5 6">
    <name type="scientific">Candidatus Doudnabacteria bacterium Gr01-1014_77</name>
    <dbReference type="NCBI Taxonomy" id="2017133"/>
    <lineage>
        <taxon>Bacteria</taxon>
        <taxon>Candidatus Doudnaibacteriota</taxon>
    </lineage>
</organism>
<dbReference type="Proteomes" id="UP000319613">
    <property type="component" value="Unassembled WGS sequence"/>
</dbReference>
<dbReference type="GO" id="GO:0008233">
    <property type="term" value="F:peptidase activity"/>
    <property type="evidence" value="ECO:0007669"/>
    <property type="project" value="UniProtKB-KW"/>
</dbReference>
<name>A0A554JE03_9BACT</name>
<sequence length="238" mass="26863">LFLGPSGVGKTETCKVLAKTVYGSERSFTRIDMSEFSEQHTVQRLIGAPPGYIGFETGGQLTNAISEQPYSLILLDEIEKAHPKIFDIFLQVFDDGRLTDGQGKTVNFTNSIVIATSNLGIEEIVQAFKKGVDVSSASFMEKTLMPILMKNFRTEFLNRFDAIVVFNPLSIDKLVEIAELEIKKIEERVKEHNIRFNIDPEILKEKIQSINDLRFGARPVKRFVEQTCESLIAMKLLE</sequence>
<dbReference type="GO" id="GO:0016887">
    <property type="term" value="F:ATP hydrolysis activity"/>
    <property type="evidence" value="ECO:0007669"/>
    <property type="project" value="InterPro"/>
</dbReference>
<dbReference type="EMBL" id="VMFF01000002">
    <property type="protein sequence ID" value="TSC66657.1"/>
    <property type="molecule type" value="Genomic_DNA"/>
</dbReference>
<dbReference type="CDD" id="cd19499">
    <property type="entry name" value="RecA-like_ClpB_Hsp104-like"/>
    <property type="match status" value="1"/>
</dbReference>
<dbReference type="GO" id="GO:0005737">
    <property type="term" value="C:cytoplasm"/>
    <property type="evidence" value="ECO:0007669"/>
    <property type="project" value="TreeGrafter"/>
</dbReference>
<dbReference type="Pfam" id="PF07724">
    <property type="entry name" value="AAA_2"/>
    <property type="match status" value="1"/>
</dbReference>
<feature type="non-terminal residue" evidence="5">
    <location>
        <position position="1"/>
    </location>
</feature>
<evidence type="ECO:0000259" key="4">
    <source>
        <dbReference type="Pfam" id="PF10431"/>
    </source>
</evidence>
<dbReference type="InterPro" id="IPR019489">
    <property type="entry name" value="Clp_ATPase_C"/>
</dbReference>
<dbReference type="InterPro" id="IPR027417">
    <property type="entry name" value="P-loop_NTPase"/>
</dbReference>
<feature type="domain" description="Clp ATPase C-terminal" evidence="4">
    <location>
        <begin position="169"/>
        <end position="238"/>
    </location>
</feature>
<reference evidence="5 6" key="1">
    <citation type="submission" date="2017-07" db="EMBL/GenBank/DDBJ databases">
        <title>Mechanisms for carbon and nitrogen cycling indicate functional differentiation within the Candidate Phyla Radiation.</title>
        <authorList>
            <person name="Danczak R.E."/>
            <person name="Johnston M.D."/>
            <person name="Kenah C."/>
            <person name="Slattery M."/>
            <person name="Wrighton K.C."/>
            <person name="Wilkins M.J."/>
        </authorList>
    </citation>
    <scope>NUCLEOTIDE SEQUENCE [LARGE SCALE GENOMIC DNA]</scope>
    <source>
        <strain evidence="5">Gr01-1014_77</strain>
    </source>
</reference>
<dbReference type="Gene3D" id="1.10.8.60">
    <property type="match status" value="1"/>
</dbReference>
<evidence type="ECO:0000259" key="3">
    <source>
        <dbReference type="Pfam" id="PF07724"/>
    </source>
</evidence>
<dbReference type="GO" id="GO:0005524">
    <property type="term" value="F:ATP binding"/>
    <property type="evidence" value="ECO:0007669"/>
    <property type="project" value="UniProtKB-KW"/>
</dbReference>
<dbReference type="Gene3D" id="3.40.50.300">
    <property type="entry name" value="P-loop containing nucleotide triphosphate hydrolases"/>
    <property type="match status" value="1"/>
</dbReference>
<evidence type="ECO:0000256" key="2">
    <source>
        <dbReference type="ARBA" id="ARBA00022840"/>
    </source>
</evidence>
<comment type="caution">
    <text evidence="5">The sequence shown here is derived from an EMBL/GenBank/DDBJ whole genome shotgun (WGS) entry which is preliminary data.</text>
</comment>
<keyword evidence="2 5" id="KW-0067">ATP-binding</keyword>
<dbReference type="PANTHER" id="PTHR11638">
    <property type="entry name" value="ATP-DEPENDENT CLP PROTEASE"/>
    <property type="match status" value="1"/>
</dbReference>
<gene>
    <name evidence="5" type="ORF">G01um101477_44</name>
</gene>
<dbReference type="InterPro" id="IPR001270">
    <property type="entry name" value="ClpA/B"/>
</dbReference>
<dbReference type="GO" id="GO:0034605">
    <property type="term" value="P:cellular response to heat"/>
    <property type="evidence" value="ECO:0007669"/>
    <property type="project" value="TreeGrafter"/>
</dbReference>
<keyword evidence="1" id="KW-0547">Nucleotide-binding</keyword>
<dbReference type="SUPFAM" id="SSF52540">
    <property type="entry name" value="P-loop containing nucleoside triphosphate hydrolases"/>
    <property type="match status" value="1"/>
</dbReference>
<dbReference type="AlphaFoldDB" id="A0A554JE03"/>
<dbReference type="GO" id="GO:0006508">
    <property type="term" value="P:proteolysis"/>
    <property type="evidence" value="ECO:0007669"/>
    <property type="project" value="UniProtKB-KW"/>
</dbReference>
<dbReference type="Pfam" id="PF10431">
    <property type="entry name" value="ClpB_D2-small"/>
    <property type="match status" value="1"/>
</dbReference>
<dbReference type="PRINTS" id="PR00300">
    <property type="entry name" value="CLPPROTEASEA"/>
</dbReference>
<dbReference type="InterPro" id="IPR050130">
    <property type="entry name" value="ClpA_ClpB"/>
</dbReference>
<evidence type="ECO:0000313" key="6">
    <source>
        <dbReference type="Proteomes" id="UP000319613"/>
    </source>
</evidence>
<keyword evidence="5" id="KW-0378">Hydrolase</keyword>
<dbReference type="InterPro" id="IPR003959">
    <property type="entry name" value="ATPase_AAA_core"/>
</dbReference>
<protein>
    <submittedName>
        <fullName evidence="5">ATP-dependent Clp protease ATP-binding subunit ClpB</fullName>
    </submittedName>
</protein>